<dbReference type="GO" id="GO:0046914">
    <property type="term" value="F:transition metal ion binding"/>
    <property type="evidence" value="ECO:0007669"/>
    <property type="project" value="InterPro"/>
</dbReference>
<sequence length="78" mass="8798">MTEITLDTLKPGDLARITKVRVKGPARRKLFDMGMVAGSEVELVRKAPLGDPIEFQIKGYHLSIRKEEASQIFVQMIE</sequence>
<evidence type="ECO:0000259" key="2">
    <source>
        <dbReference type="SMART" id="SM00899"/>
    </source>
</evidence>
<dbReference type="InterPro" id="IPR038157">
    <property type="entry name" value="FeoA_core_dom"/>
</dbReference>
<comment type="caution">
    <text evidence="3">The sequence shown here is derived from an EMBL/GenBank/DDBJ whole genome shotgun (WGS) entry which is preliminary data.</text>
</comment>
<proteinExistence type="predicted"/>
<dbReference type="Pfam" id="PF04023">
    <property type="entry name" value="FeoA"/>
    <property type="match status" value="1"/>
</dbReference>
<dbReference type="RefSeq" id="WP_256621968.1">
    <property type="nucleotide sequence ID" value="NZ_JTEO01000002.1"/>
</dbReference>
<dbReference type="EMBL" id="JTEO01000002">
    <property type="protein sequence ID" value="MCQ6962198.1"/>
    <property type="molecule type" value="Genomic_DNA"/>
</dbReference>
<dbReference type="Gene3D" id="2.30.30.90">
    <property type="match status" value="1"/>
</dbReference>
<dbReference type="InterPro" id="IPR052713">
    <property type="entry name" value="FeoA"/>
</dbReference>
<gene>
    <name evidence="3" type="ORF">PV02_03445</name>
</gene>
<feature type="domain" description="Ferrous iron transporter FeoA-like" evidence="2">
    <location>
        <begin position="4"/>
        <end position="76"/>
    </location>
</feature>
<dbReference type="AlphaFoldDB" id="A0AAE3KYK7"/>
<evidence type="ECO:0000313" key="4">
    <source>
        <dbReference type="Proteomes" id="UP001206983"/>
    </source>
</evidence>
<accession>A0AAE3KYK7</accession>
<dbReference type="InterPro" id="IPR008988">
    <property type="entry name" value="Transcriptional_repressor_C"/>
</dbReference>
<name>A0AAE3KYK7_9EURY</name>
<dbReference type="SUPFAM" id="SSF50037">
    <property type="entry name" value="C-terminal domain of transcriptional repressors"/>
    <property type="match status" value="1"/>
</dbReference>
<keyword evidence="1" id="KW-0408">Iron</keyword>
<evidence type="ECO:0000313" key="3">
    <source>
        <dbReference type="EMBL" id="MCQ6962198.1"/>
    </source>
</evidence>
<dbReference type="PANTHER" id="PTHR42954">
    <property type="entry name" value="FE(2+) TRANSPORT PROTEIN A"/>
    <property type="match status" value="1"/>
</dbReference>
<dbReference type="SMART" id="SM00899">
    <property type="entry name" value="FeoA"/>
    <property type="match status" value="1"/>
</dbReference>
<keyword evidence="4" id="KW-1185">Reference proteome</keyword>
<dbReference type="Proteomes" id="UP001206983">
    <property type="component" value="Unassembled WGS sequence"/>
</dbReference>
<dbReference type="PANTHER" id="PTHR42954:SF2">
    <property type="entry name" value="FE(2+) TRANSPORT PROTEIN A"/>
    <property type="match status" value="1"/>
</dbReference>
<reference evidence="3 4" key="1">
    <citation type="journal article" date="2011" name="Appl. Environ. Microbiol.">
        <title>Methanogenic archaea isolated from Taiwan's Chelungpu fault.</title>
        <authorList>
            <person name="Wu S.Y."/>
            <person name="Lai M.C."/>
        </authorList>
    </citation>
    <scope>NUCLEOTIDE SEQUENCE [LARGE SCALE GENOMIC DNA]</scope>
    <source>
        <strain evidence="3 4">St545Mb</strain>
    </source>
</reference>
<organism evidence="3 4">
    <name type="scientific">Methanolobus chelungpuianus</name>
    <dbReference type="NCBI Taxonomy" id="502115"/>
    <lineage>
        <taxon>Archaea</taxon>
        <taxon>Methanobacteriati</taxon>
        <taxon>Methanobacteriota</taxon>
        <taxon>Stenosarchaea group</taxon>
        <taxon>Methanomicrobia</taxon>
        <taxon>Methanosarcinales</taxon>
        <taxon>Methanosarcinaceae</taxon>
        <taxon>Methanolobus</taxon>
    </lineage>
</organism>
<dbReference type="InterPro" id="IPR007167">
    <property type="entry name" value="Fe-transptr_FeoA-like"/>
</dbReference>
<protein>
    <submittedName>
        <fullName evidence="3">Iron transporter</fullName>
    </submittedName>
</protein>
<evidence type="ECO:0000256" key="1">
    <source>
        <dbReference type="ARBA" id="ARBA00023004"/>
    </source>
</evidence>